<gene>
    <name evidence="2" type="ORF">SAMN05421824_0838</name>
</gene>
<keyword evidence="1" id="KW-0812">Transmembrane</keyword>
<keyword evidence="1" id="KW-0472">Membrane</keyword>
<keyword evidence="3" id="KW-1185">Reference proteome</keyword>
<evidence type="ECO:0000313" key="3">
    <source>
        <dbReference type="Proteomes" id="UP000198999"/>
    </source>
</evidence>
<evidence type="ECO:0000313" key="2">
    <source>
        <dbReference type="EMBL" id="SEP97856.1"/>
    </source>
</evidence>
<dbReference type="STRING" id="419940.SAMN05421824_0838"/>
<proteinExistence type="predicted"/>
<evidence type="ECO:0000256" key="1">
    <source>
        <dbReference type="SAM" id="Phobius"/>
    </source>
</evidence>
<feature type="transmembrane region" description="Helical" evidence="1">
    <location>
        <begin position="26"/>
        <end position="46"/>
    </location>
</feature>
<accession>A0A1H9C9L3</accession>
<keyword evidence="1" id="KW-1133">Transmembrane helix</keyword>
<protein>
    <submittedName>
        <fullName evidence="2">Phospholipase_D-nuclease N-terminal</fullName>
    </submittedName>
</protein>
<reference evidence="2 3" key="1">
    <citation type="submission" date="2016-10" db="EMBL/GenBank/DDBJ databases">
        <authorList>
            <person name="de Groot N.N."/>
        </authorList>
    </citation>
    <scope>NUCLEOTIDE SEQUENCE [LARGE SCALE GENOMIC DNA]</scope>
    <source>
        <strain evidence="2 3">DSM 21035</strain>
    </source>
</reference>
<dbReference type="EMBL" id="FOFN01000001">
    <property type="protein sequence ID" value="SEP97856.1"/>
    <property type="molecule type" value="Genomic_DNA"/>
</dbReference>
<organism evidence="2 3">
    <name type="scientific">Hyunsoonleella jejuensis</name>
    <dbReference type="NCBI Taxonomy" id="419940"/>
    <lineage>
        <taxon>Bacteria</taxon>
        <taxon>Pseudomonadati</taxon>
        <taxon>Bacteroidota</taxon>
        <taxon>Flavobacteriia</taxon>
        <taxon>Flavobacteriales</taxon>
        <taxon>Flavobacteriaceae</taxon>
    </lineage>
</organism>
<name>A0A1H9C9L3_9FLAO</name>
<sequence>MIYLIFLLLVIVECYQTKFKKKSDKYAWFLIVVIFGFCGYPFYLAYRKRLVVKRKFNPDFNGHML</sequence>
<dbReference type="AlphaFoldDB" id="A0A1H9C9L3"/>
<dbReference type="Proteomes" id="UP000198999">
    <property type="component" value="Unassembled WGS sequence"/>
</dbReference>